<dbReference type="AlphaFoldDB" id="A0A9R1UWS2"/>
<accession>A0A9R1UWS2</accession>
<evidence type="ECO:0000256" key="1">
    <source>
        <dbReference type="SAM" id="MobiDB-lite"/>
    </source>
</evidence>
<reference evidence="2 3" key="1">
    <citation type="journal article" date="2017" name="Nat. Commun.">
        <title>Genome assembly with in vitro proximity ligation data and whole-genome triplication in lettuce.</title>
        <authorList>
            <person name="Reyes-Chin-Wo S."/>
            <person name="Wang Z."/>
            <person name="Yang X."/>
            <person name="Kozik A."/>
            <person name="Arikit S."/>
            <person name="Song C."/>
            <person name="Xia L."/>
            <person name="Froenicke L."/>
            <person name="Lavelle D.O."/>
            <person name="Truco M.J."/>
            <person name="Xia R."/>
            <person name="Zhu S."/>
            <person name="Xu C."/>
            <person name="Xu H."/>
            <person name="Xu X."/>
            <person name="Cox K."/>
            <person name="Korf I."/>
            <person name="Meyers B.C."/>
            <person name="Michelmore R.W."/>
        </authorList>
    </citation>
    <scope>NUCLEOTIDE SEQUENCE [LARGE SCALE GENOMIC DNA]</scope>
    <source>
        <strain evidence="3">cv. Salinas</strain>
        <tissue evidence="2">Seedlings</tissue>
    </source>
</reference>
<name>A0A9R1UWS2_LACSA</name>
<evidence type="ECO:0000313" key="2">
    <source>
        <dbReference type="EMBL" id="KAJ0194235.1"/>
    </source>
</evidence>
<evidence type="ECO:0000313" key="3">
    <source>
        <dbReference type="Proteomes" id="UP000235145"/>
    </source>
</evidence>
<proteinExistence type="predicted"/>
<dbReference type="EMBL" id="NBSK02000008">
    <property type="protein sequence ID" value="KAJ0194235.1"/>
    <property type="molecule type" value="Genomic_DNA"/>
</dbReference>
<comment type="caution">
    <text evidence="2">The sequence shown here is derived from an EMBL/GenBank/DDBJ whole genome shotgun (WGS) entry which is preliminary data.</text>
</comment>
<protein>
    <submittedName>
        <fullName evidence="2">Uncharacterized protein</fullName>
    </submittedName>
</protein>
<feature type="region of interest" description="Disordered" evidence="1">
    <location>
        <begin position="101"/>
        <end position="137"/>
    </location>
</feature>
<gene>
    <name evidence="2" type="ORF">LSAT_V11C800423820</name>
</gene>
<sequence length="137" mass="15937">MFQTLHQTICCSVYRPQLEAPMFSPPTFRYTENASYYTYGANKFQSNPNFHPNPRFHHNLNFHPNSNPNTLHNPKRILSLEMTKMEKLFIQSSNAHVGIDLNDDEPYDILRPSRPMGRDKAKKKLKGVEGSTVEEKR</sequence>
<dbReference type="Proteomes" id="UP000235145">
    <property type="component" value="Unassembled WGS sequence"/>
</dbReference>
<organism evidence="2 3">
    <name type="scientific">Lactuca sativa</name>
    <name type="common">Garden lettuce</name>
    <dbReference type="NCBI Taxonomy" id="4236"/>
    <lineage>
        <taxon>Eukaryota</taxon>
        <taxon>Viridiplantae</taxon>
        <taxon>Streptophyta</taxon>
        <taxon>Embryophyta</taxon>
        <taxon>Tracheophyta</taxon>
        <taxon>Spermatophyta</taxon>
        <taxon>Magnoliopsida</taxon>
        <taxon>eudicotyledons</taxon>
        <taxon>Gunneridae</taxon>
        <taxon>Pentapetalae</taxon>
        <taxon>asterids</taxon>
        <taxon>campanulids</taxon>
        <taxon>Asterales</taxon>
        <taxon>Asteraceae</taxon>
        <taxon>Cichorioideae</taxon>
        <taxon>Cichorieae</taxon>
        <taxon>Lactucinae</taxon>
        <taxon>Lactuca</taxon>
    </lineage>
</organism>
<keyword evidence="3" id="KW-1185">Reference proteome</keyword>